<evidence type="ECO:0000313" key="2">
    <source>
        <dbReference type="EMBL" id="RAQ96636.1"/>
    </source>
</evidence>
<dbReference type="RefSeq" id="WP_189361798.1">
    <property type="nucleotide sequence ID" value="NZ_MCIF01000002.1"/>
</dbReference>
<feature type="compositionally biased region" description="Basic and acidic residues" evidence="1">
    <location>
        <begin position="35"/>
        <end position="57"/>
    </location>
</feature>
<feature type="compositionally biased region" description="Basic and acidic residues" evidence="1">
    <location>
        <begin position="11"/>
        <end position="26"/>
    </location>
</feature>
<dbReference type="Proteomes" id="UP000248706">
    <property type="component" value="Unassembled WGS sequence"/>
</dbReference>
<keyword evidence="3" id="KW-1185">Reference proteome</keyword>
<dbReference type="EMBL" id="MCIF01000002">
    <property type="protein sequence ID" value="RAQ96636.1"/>
    <property type="molecule type" value="Genomic_DNA"/>
</dbReference>
<protein>
    <submittedName>
        <fullName evidence="2">Uncharacterized protein</fullName>
    </submittedName>
</protein>
<proteinExistence type="predicted"/>
<feature type="region of interest" description="Disordered" evidence="1">
    <location>
        <begin position="1"/>
        <end position="57"/>
    </location>
</feature>
<dbReference type="Pfam" id="PF21850">
    <property type="entry name" value="DUF6909"/>
    <property type="match status" value="1"/>
</dbReference>
<accession>A0A328VFZ7</accession>
<organism evidence="2 3">
    <name type="scientific">Thermogemmatispora tikiterensis</name>
    <dbReference type="NCBI Taxonomy" id="1825093"/>
    <lineage>
        <taxon>Bacteria</taxon>
        <taxon>Bacillati</taxon>
        <taxon>Chloroflexota</taxon>
        <taxon>Ktedonobacteria</taxon>
        <taxon>Thermogemmatisporales</taxon>
        <taxon>Thermogemmatisporaceae</taxon>
        <taxon>Thermogemmatispora</taxon>
    </lineage>
</organism>
<reference evidence="2 3" key="1">
    <citation type="submission" date="2016-08" db="EMBL/GenBank/DDBJ databases">
        <title>Analysis of Carbohydrate Active Enzymes in Thermogemmatispora T81 Reveals Carbohydrate Degradation Ability.</title>
        <authorList>
            <person name="Tomazini A."/>
            <person name="Lal S."/>
            <person name="Stott M."/>
            <person name="Henrissat B."/>
            <person name="Polikarpov I."/>
            <person name="Sparling R."/>
            <person name="Levin D.B."/>
        </authorList>
    </citation>
    <scope>NUCLEOTIDE SEQUENCE [LARGE SCALE GENOMIC DNA]</scope>
    <source>
        <strain evidence="2 3">T81</strain>
    </source>
</reference>
<comment type="caution">
    <text evidence="2">The sequence shown here is derived from an EMBL/GenBank/DDBJ whole genome shotgun (WGS) entry which is preliminary data.</text>
</comment>
<evidence type="ECO:0000256" key="1">
    <source>
        <dbReference type="SAM" id="MobiDB-lite"/>
    </source>
</evidence>
<feature type="region of interest" description="Disordered" evidence="1">
    <location>
        <begin position="629"/>
        <end position="664"/>
    </location>
</feature>
<gene>
    <name evidence="2" type="ORF">A4R35_13920</name>
</gene>
<sequence>MPRKKPTPPRRIPDPDAFEPRERIEEFVNEEEDSERLQEEVARESSDEYMVERGEGRHEAGKRDVELYIRTYNTLLRSSGEVSLKALVQAHYNIDSSLHPDARSPYPDMSALIYCALRLPSAILYCTHVLLGQSEEVFLKQGFQVDRWQAVTAPARRRKWFYDGKETLAVYVASVSDTDDIVPILVAFQIEWNKLYYLINADPTTIQLLSTRMDRSSPVFAEITRVLRQRLHIAADDWRRLEVVWGDRLWENLLIIGRQRKSFTLRMLGGSHVGFVRATRKWWAPVERLLDSLGLRERPVYFVSSNTHSLVNLTSGSVLRREAELIDFALSGQDQYLAKECRKLQSGEVPGNWQNFLYFAAREWARTPEGQEAMRQRVAEEQERGIWHVGARHGLEIDAQIFELARLHPTDVDPRCRMPGMDLLARSKAIVLNIDYPLGMAAYRMLREIMENTSTILGIYILGKAATLNGSIGDVMISNVVLDEHSQNTYWLDNCFSAQDVQPYLIYGSVLDNQKAVSGKGTFLQNRQYFDFYYSANYTVVEMESGPYLNAVYEDQYLTRYPIGENINFARLPYDLGILHYASDTPYTRGKNLGAGSLSYFGMDSTYACAVAIVRRIFEREIRYVQERYGKAESREEAAAARDGRQSPPESGQDDSRPMEASLT</sequence>
<dbReference type="InterPro" id="IPR054204">
    <property type="entry name" value="DUF6909"/>
</dbReference>
<name>A0A328VFZ7_9CHLR</name>
<feature type="compositionally biased region" description="Basic and acidic residues" evidence="1">
    <location>
        <begin position="629"/>
        <end position="645"/>
    </location>
</feature>
<dbReference type="AlphaFoldDB" id="A0A328VFZ7"/>
<evidence type="ECO:0000313" key="3">
    <source>
        <dbReference type="Proteomes" id="UP000248706"/>
    </source>
</evidence>